<dbReference type="CDD" id="cd20262">
    <property type="entry name" value="Complex1_LYR_LYRM2"/>
    <property type="match status" value="1"/>
</dbReference>
<dbReference type="InterPro" id="IPR045293">
    <property type="entry name" value="Complex1_LYR_LYRM2"/>
</dbReference>
<keyword evidence="4" id="KW-0496">Mitochondrion</keyword>
<sequence>MAAGRFPAGVLSFKQFMHRQKVLSLYRKILKVIDEIPNEGDKQYLKNWARQEFKQNKNATDEDAVRMMFTHGNLQLKELENMLRLAK</sequence>
<dbReference type="EMBL" id="BFAA01005818">
    <property type="protein sequence ID" value="GCB67860.1"/>
    <property type="molecule type" value="Genomic_DNA"/>
</dbReference>
<comment type="similarity">
    <text evidence="2">Belongs to the complex I LYR family.</text>
</comment>
<comment type="function">
    <text evidence="6">Involved in efficient integration of the N-module into mitochondrial respiratory chain complex I.</text>
</comment>
<evidence type="ECO:0000259" key="7">
    <source>
        <dbReference type="Pfam" id="PF05347"/>
    </source>
</evidence>
<dbReference type="Pfam" id="PF05347">
    <property type="entry name" value="Complex1_LYR"/>
    <property type="match status" value="1"/>
</dbReference>
<reference evidence="8 9" key="1">
    <citation type="journal article" date="2018" name="Nat. Ecol. Evol.">
        <title>Shark genomes provide insights into elasmobranch evolution and the origin of vertebrates.</title>
        <authorList>
            <person name="Hara Y"/>
            <person name="Yamaguchi K"/>
            <person name="Onimaru K"/>
            <person name="Kadota M"/>
            <person name="Koyanagi M"/>
            <person name="Keeley SD"/>
            <person name="Tatsumi K"/>
            <person name="Tanaka K"/>
            <person name="Motone F"/>
            <person name="Kageyama Y"/>
            <person name="Nozu R"/>
            <person name="Adachi N"/>
            <person name="Nishimura O"/>
            <person name="Nakagawa R"/>
            <person name="Tanegashima C"/>
            <person name="Kiyatake I"/>
            <person name="Matsumoto R"/>
            <person name="Murakumo K"/>
            <person name="Nishida K"/>
            <person name="Terakita A"/>
            <person name="Kuratani S"/>
            <person name="Sato K"/>
            <person name="Hyodo S Kuraku.S."/>
        </authorList>
    </citation>
    <scope>NUCLEOTIDE SEQUENCE [LARGE SCALE GENOMIC DNA]</scope>
</reference>
<dbReference type="OrthoDB" id="74240at2759"/>
<evidence type="ECO:0000313" key="8">
    <source>
        <dbReference type="EMBL" id="GCB67860.1"/>
    </source>
</evidence>
<dbReference type="GO" id="GO:0005739">
    <property type="term" value="C:mitochondrion"/>
    <property type="evidence" value="ECO:0007669"/>
    <property type="project" value="UniProtKB-SubCell"/>
</dbReference>
<dbReference type="Proteomes" id="UP000288216">
    <property type="component" value="Unassembled WGS sequence"/>
</dbReference>
<organism evidence="8 9">
    <name type="scientific">Scyliorhinus torazame</name>
    <name type="common">Cloudy catshark</name>
    <name type="synonym">Catulus torazame</name>
    <dbReference type="NCBI Taxonomy" id="75743"/>
    <lineage>
        <taxon>Eukaryota</taxon>
        <taxon>Metazoa</taxon>
        <taxon>Chordata</taxon>
        <taxon>Craniata</taxon>
        <taxon>Vertebrata</taxon>
        <taxon>Chondrichthyes</taxon>
        <taxon>Elasmobranchii</taxon>
        <taxon>Galeomorphii</taxon>
        <taxon>Galeoidea</taxon>
        <taxon>Carcharhiniformes</taxon>
        <taxon>Scyliorhinidae</taxon>
        <taxon>Scyliorhinus</taxon>
    </lineage>
</organism>
<proteinExistence type="inferred from homology"/>
<gene>
    <name evidence="8" type="ORF">scyTo_0012198</name>
</gene>
<dbReference type="OMA" id="YMRDWAR"/>
<evidence type="ECO:0000256" key="3">
    <source>
        <dbReference type="ARBA" id="ARBA00022946"/>
    </source>
</evidence>
<dbReference type="InterPro" id="IPR008011">
    <property type="entry name" value="Complex1_LYR_dom"/>
</dbReference>
<comment type="subcellular location">
    <subcellularLocation>
        <location evidence="1">Mitochondrion</location>
    </subcellularLocation>
</comment>
<protein>
    <recommendedName>
        <fullName evidence="5">LYR motif-containing protein 2</fullName>
    </recommendedName>
</protein>
<name>A0A401P435_SCYTO</name>
<evidence type="ECO:0000256" key="5">
    <source>
        <dbReference type="ARBA" id="ARBA00026235"/>
    </source>
</evidence>
<evidence type="ECO:0000313" key="9">
    <source>
        <dbReference type="Proteomes" id="UP000288216"/>
    </source>
</evidence>
<evidence type="ECO:0000256" key="6">
    <source>
        <dbReference type="ARBA" id="ARBA00044735"/>
    </source>
</evidence>
<evidence type="ECO:0000256" key="2">
    <source>
        <dbReference type="ARBA" id="ARBA00009508"/>
    </source>
</evidence>
<feature type="domain" description="Complex 1 LYR protein" evidence="7">
    <location>
        <begin position="20"/>
        <end position="78"/>
    </location>
</feature>
<comment type="caution">
    <text evidence="8">The sequence shown here is derived from an EMBL/GenBank/DDBJ whole genome shotgun (WGS) entry which is preliminary data.</text>
</comment>
<keyword evidence="3" id="KW-0809">Transit peptide</keyword>
<keyword evidence="9" id="KW-1185">Reference proteome</keyword>
<dbReference type="PANTHER" id="PTHR13675">
    <property type="entry name" value="LYR MOTIF-CONTAINING PROTEIN 2"/>
    <property type="match status" value="1"/>
</dbReference>
<evidence type="ECO:0000256" key="4">
    <source>
        <dbReference type="ARBA" id="ARBA00023128"/>
    </source>
</evidence>
<dbReference type="AlphaFoldDB" id="A0A401P435"/>
<dbReference type="PANTHER" id="PTHR13675:SF0">
    <property type="entry name" value="LYR MOTIF-CONTAINING PROTEIN 2"/>
    <property type="match status" value="1"/>
</dbReference>
<accession>A0A401P435</accession>
<evidence type="ECO:0000256" key="1">
    <source>
        <dbReference type="ARBA" id="ARBA00004173"/>
    </source>
</evidence>